<dbReference type="EMBL" id="CM047940">
    <property type="protein sequence ID" value="KAI9903993.1"/>
    <property type="molecule type" value="Genomic_DNA"/>
</dbReference>
<protein>
    <submittedName>
        <fullName evidence="1">Uncharacterized protein</fullName>
    </submittedName>
</protein>
<gene>
    <name evidence="1" type="ORF">N3K66_000522</name>
</gene>
<organism evidence="1 2">
    <name type="scientific">Trichothecium roseum</name>
    <dbReference type="NCBI Taxonomy" id="47278"/>
    <lineage>
        <taxon>Eukaryota</taxon>
        <taxon>Fungi</taxon>
        <taxon>Dikarya</taxon>
        <taxon>Ascomycota</taxon>
        <taxon>Pezizomycotina</taxon>
        <taxon>Sordariomycetes</taxon>
        <taxon>Hypocreomycetidae</taxon>
        <taxon>Hypocreales</taxon>
        <taxon>Hypocreales incertae sedis</taxon>
        <taxon>Trichothecium</taxon>
    </lineage>
</organism>
<sequence length="304" mass="33389">MALSGFTTKLALKKAGIPSDTFDLDSWSSPVGSSRQPNKLKKRPPLPSTSRTNSGYEESGDNSWAAWMASWNVRSLPITVHPWFSPPPPPVQIARTVPNVGDTAPMDRSGRLKLGGGRKCLVVFLRCVGCAFAKKTFLNLRAIGNRYPDKIRCIAVSHSSREATRRWIDLLGGAWDVEIINDEDRSLYALWGLGIAGVWYLLHPEAQMAGWRDKEGWLGDEIADYLQRRGLVSAKEPPTPSPHASAFDKDDDEEDEGVRSVLGSKWQEAGAFAVDGKGTVVWGGKAERADDVMDLEMGAKILLL</sequence>
<keyword evidence="2" id="KW-1185">Reference proteome</keyword>
<evidence type="ECO:0000313" key="1">
    <source>
        <dbReference type="EMBL" id="KAI9903993.1"/>
    </source>
</evidence>
<name>A0ACC0VE03_9HYPO</name>
<proteinExistence type="predicted"/>
<dbReference type="Proteomes" id="UP001163324">
    <property type="component" value="Chromosome 1"/>
</dbReference>
<accession>A0ACC0VE03</accession>
<evidence type="ECO:0000313" key="2">
    <source>
        <dbReference type="Proteomes" id="UP001163324"/>
    </source>
</evidence>
<reference evidence="1" key="1">
    <citation type="submission" date="2022-10" db="EMBL/GenBank/DDBJ databases">
        <title>Complete Genome of Trichothecium roseum strain YXFP-22015, a Plant Pathogen Isolated from Citrus.</title>
        <authorList>
            <person name="Wang Y."/>
            <person name="Zhu L."/>
        </authorList>
    </citation>
    <scope>NUCLEOTIDE SEQUENCE</scope>
    <source>
        <strain evidence="1">YXFP-22015</strain>
    </source>
</reference>
<comment type="caution">
    <text evidence="1">The sequence shown here is derived from an EMBL/GenBank/DDBJ whole genome shotgun (WGS) entry which is preliminary data.</text>
</comment>